<dbReference type="GO" id="GO:0005634">
    <property type="term" value="C:nucleus"/>
    <property type="evidence" value="ECO:0007669"/>
    <property type="project" value="UniProtKB-SubCell"/>
</dbReference>
<keyword evidence="2" id="KW-0805">Transcription regulation</keyword>
<dbReference type="GO" id="GO:0003677">
    <property type="term" value="F:DNA binding"/>
    <property type="evidence" value="ECO:0007669"/>
    <property type="project" value="UniProtKB-KW"/>
</dbReference>
<name>A0A0H3Y7N8_SALMI</name>
<evidence type="ECO:0000313" key="7">
    <source>
        <dbReference type="EMBL" id="AKN09653.1"/>
    </source>
</evidence>
<dbReference type="SUPFAM" id="SSF47459">
    <property type="entry name" value="HLH, helix-loop-helix DNA-binding domain"/>
    <property type="match status" value="1"/>
</dbReference>
<comment type="subcellular location">
    <subcellularLocation>
        <location evidence="1">Nucleus</location>
    </subcellularLocation>
</comment>
<evidence type="ECO:0000256" key="5">
    <source>
        <dbReference type="ARBA" id="ARBA00023242"/>
    </source>
</evidence>
<evidence type="ECO:0000259" key="6">
    <source>
        <dbReference type="PROSITE" id="PS50888"/>
    </source>
</evidence>
<dbReference type="PROSITE" id="PS50888">
    <property type="entry name" value="BHLH"/>
    <property type="match status" value="1"/>
</dbReference>
<dbReference type="AlphaFoldDB" id="A0A0H3Y7N8"/>
<dbReference type="SMART" id="SM00353">
    <property type="entry name" value="HLH"/>
    <property type="match status" value="1"/>
</dbReference>
<evidence type="ECO:0000256" key="1">
    <source>
        <dbReference type="ARBA" id="ARBA00004123"/>
    </source>
</evidence>
<reference evidence="7" key="1">
    <citation type="submission" date="2014-12" db="EMBL/GenBank/DDBJ databases">
        <title>Genome-wide characterization and analysis of bHLH transcription factors related to tanshinones biosynthesis in Salvia miltiorrhiza.</title>
        <authorList>
            <person name="Zhang X."/>
            <person name="Song J."/>
        </authorList>
    </citation>
    <scope>NUCLEOTIDE SEQUENCE</scope>
</reference>
<sequence>MFRRRPSAGYQSEQQLRLLSQSLGHYGASSVPLGLHAELQKLSAQEIMDSKALAAPKSHSEAERWLRERIINNHLAKLRSLLPNTTKTDKASLLAEVIQHVKELKRKTCVLVKTNLVPTDIDKLKVDNASDKEGKSVIKALICCEDFSIKNLVEIC</sequence>
<dbReference type="InterPro" id="IPR011598">
    <property type="entry name" value="bHLH_dom"/>
</dbReference>
<keyword evidence="3" id="KW-0238">DNA-binding</keyword>
<feature type="domain" description="BHLH" evidence="6">
    <location>
        <begin position="55"/>
        <end position="104"/>
    </location>
</feature>
<dbReference type="Pfam" id="PF00010">
    <property type="entry name" value="HLH"/>
    <property type="match status" value="1"/>
</dbReference>
<dbReference type="Gene3D" id="4.10.280.10">
    <property type="entry name" value="Helix-loop-helix DNA-binding domain"/>
    <property type="match status" value="1"/>
</dbReference>
<dbReference type="EMBL" id="KP257551">
    <property type="protein sequence ID" value="AKN09653.1"/>
    <property type="molecule type" value="mRNA"/>
</dbReference>
<dbReference type="GO" id="GO:0046983">
    <property type="term" value="F:protein dimerization activity"/>
    <property type="evidence" value="ECO:0007669"/>
    <property type="project" value="InterPro"/>
</dbReference>
<dbReference type="InterPro" id="IPR045847">
    <property type="entry name" value="AIG1-like"/>
</dbReference>
<keyword evidence="5" id="KW-0539">Nucleus</keyword>
<protein>
    <submittedName>
        <fullName evidence="7">Basic helix-loop-helix transcription factor</fullName>
    </submittedName>
</protein>
<dbReference type="PANTHER" id="PTHR45844">
    <property type="entry name" value="TRANSCRIPTION FACTOR BHLH30"/>
    <property type="match status" value="1"/>
</dbReference>
<keyword evidence="4" id="KW-0804">Transcription</keyword>
<evidence type="ECO:0000256" key="3">
    <source>
        <dbReference type="ARBA" id="ARBA00023125"/>
    </source>
</evidence>
<evidence type="ECO:0000256" key="4">
    <source>
        <dbReference type="ARBA" id="ARBA00023163"/>
    </source>
</evidence>
<accession>A0A0H3Y7N8</accession>
<evidence type="ECO:0000256" key="2">
    <source>
        <dbReference type="ARBA" id="ARBA00023015"/>
    </source>
</evidence>
<dbReference type="InterPro" id="IPR036638">
    <property type="entry name" value="HLH_DNA-bd_sf"/>
</dbReference>
<proteinExistence type="evidence at transcript level"/>
<dbReference type="CDD" id="cd11455">
    <property type="entry name" value="bHLH_AtAIG1_like"/>
    <property type="match status" value="1"/>
</dbReference>
<dbReference type="PANTHER" id="PTHR45844:SF2">
    <property type="entry name" value="TRANSCRIPTION FACTOR BHLH30"/>
    <property type="match status" value="1"/>
</dbReference>
<organism evidence="7">
    <name type="scientific">Salvia miltiorrhiza</name>
    <name type="common">Chinese sage</name>
    <dbReference type="NCBI Taxonomy" id="226208"/>
    <lineage>
        <taxon>Eukaryota</taxon>
        <taxon>Viridiplantae</taxon>
        <taxon>Streptophyta</taxon>
        <taxon>Embryophyta</taxon>
        <taxon>Tracheophyta</taxon>
        <taxon>Spermatophyta</taxon>
        <taxon>Magnoliopsida</taxon>
        <taxon>eudicotyledons</taxon>
        <taxon>Gunneridae</taxon>
        <taxon>Pentapetalae</taxon>
        <taxon>asterids</taxon>
        <taxon>lamiids</taxon>
        <taxon>Lamiales</taxon>
        <taxon>Lamiaceae</taxon>
        <taxon>Nepetoideae</taxon>
        <taxon>Mentheae</taxon>
        <taxon>Salviinae</taxon>
        <taxon>Salvia</taxon>
        <taxon>Salvia incertae sedis</taxon>
    </lineage>
</organism>
<dbReference type="GO" id="GO:0003700">
    <property type="term" value="F:DNA-binding transcription factor activity"/>
    <property type="evidence" value="ECO:0007669"/>
    <property type="project" value="InterPro"/>
</dbReference>